<keyword evidence="3" id="KW-1185">Reference proteome</keyword>
<dbReference type="RefSeq" id="WP_169559232.1">
    <property type="nucleotide sequence ID" value="NZ_BSNF01000001.1"/>
</dbReference>
<dbReference type="Gene3D" id="1.10.530.10">
    <property type="match status" value="1"/>
</dbReference>
<name>A0ABQ5U401_9PROT</name>
<dbReference type="InterPro" id="IPR002901">
    <property type="entry name" value="MGlyc_endo_b_GlcNAc-like_dom"/>
</dbReference>
<feature type="domain" description="Mannosyl-glycoprotein endo-beta-N-acetylglucosamidase-like" evidence="1">
    <location>
        <begin position="188"/>
        <end position="319"/>
    </location>
</feature>
<dbReference type="EMBL" id="BSNF01000001">
    <property type="protein sequence ID" value="GLQ05216.1"/>
    <property type="molecule type" value="Genomic_DNA"/>
</dbReference>
<reference evidence="2" key="2">
    <citation type="submission" date="2023-01" db="EMBL/GenBank/DDBJ databases">
        <title>Draft genome sequence of Sneathiella chinensis strain NBRC 103408.</title>
        <authorList>
            <person name="Sun Q."/>
            <person name="Mori K."/>
        </authorList>
    </citation>
    <scope>NUCLEOTIDE SEQUENCE</scope>
    <source>
        <strain evidence="2">NBRC 103408</strain>
    </source>
</reference>
<gene>
    <name evidence="2" type="ORF">GCM10007924_04370</name>
</gene>
<evidence type="ECO:0000313" key="3">
    <source>
        <dbReference type="Proteomes" id="UP001161409"/>
    </source>
</evidence>
<dbReference type="Proteomes" id="UP001161409">
    <property type="component" value="Unassembled WGS sequence"/>
</dbReference>
<reference evidence="2" key="1">
    <citation type="journal article" date="2014" name="Int. J. Syst. Evol. Microbiol.">
        <title>Complete genome of a new Firmicutes species belonging to the dominant human colonic microbiota ('Ruminococcus bicirculans') reveals two chromosomes and a selective capacity to utilize plant glucans.</title>
        <authorList>
            <consortium name="NISC Comparative Sequencing Program"/>
            <person name="Wegmann U."/>
            <person name="Louis P."/>
            <person name="Goesmann A."/>
            <person name="Henrissat B."/>
            <person name="Duncan S.H."/>
            <person name="Flint H.J."/>
        </authorList>
    </citation>
    <scope>NUCLEOTIDE SEQUENCE</scope>
    <source>
        <strain evidence="2">NBRC 103408</strain>
    </source>
</reference>
<dbReference type="InterPro" id="IPR053195">
    <property type="entry name" value="Bax-like"/>
</dbReference>
<comment type="caution">
    <text evidence="2">The sequence shown here is derived from an EMBL/GenBank/DDBJ whole genome shotgun (WGS) entry which is preliminary data.</text>
</comment>
<accession>A0ABQ5U401</accession>
<evidence type="ECO:0000313" key="2">
    <source>
        <dbReference type="EMBL" id="GLQ05216.1"/>
    </source>
</evidence>
<dbReference type="PANTHER" id="PTHR40572">
    <property type="entry name" value="PROTEIN BAX"/>
    <property type="match status" value="1"/>
</dbReference>
<sequence>MRQITNALGSSKVATLLALGMAGLYAITEFGTHDTMTATAALSDSEISGRAQTERNSLAGIPLPLLRPDDLPYIEQPHHVNVASLADSLDDASFDLADIRAGAPVPRYFVEHIPVGILDLTDVKEKKRLFLSVALPLVLKVNEEITSRRNRLVQIVRARIAGHELSEGDASWLKNTASYYETSPTKTAELLERIQPVPVSLALAQSIEESGWGTSRFAREGNALFGQRVWAQGNGIVPHGRADGQKYEVKTFATLEQSIREYVHNLNSHPAYAEFRDERSRLLIGNDTASGYELADSLLSYSERGEDYVETIRSLMEVNRLTQFDDAELAPEQVVQVFN</sequence>
<dbReference type="Pfam" id="PF01832">
    <property type="entry name" value="Glucosaminidase"/>
    <property type="match status" value="1"/>
</dbReference>
<proteinExistence type="predicted"/>
<evidence type="ECO:0000259" key="1">
    <source>
        <dbReference type="Pfam" id="PF01832"/>
    </source>
</evidence>
<dbReference type="PANTHER" id="PTHR40572:SF1">
    <property type="entry name" value="PROTEIN BAX"/>
    <property type="match status" value="1"/>
</dbReference>
<organism evidence="2 3">
    <name type="scientific">Sneathiella chinensis</name>
    <dbReference type="NCBI Taxonomy" id="349750"/>
    <lineage>
        <taxon>Bacteria</taxon>
        <taxon>Pseudomonadati</taxon>
        <taxon>Pseudomonadota</taxon>
        <taxon>Alphaproteobacteria</taxon>
        <taxon>Sneathiellales</taxon>
        <taxon>Sneathiellaceae</taxon>
        <taxon>Sneathiella</taxon>
    </lineage>
</organism>
<protein>
    <recommendedName>
        <fullName evidence="1">Mannosyl-glycoprotein endo-beta-N-acetylglucosamidase-like domain-containing protein</fullName>
    </recommendedName>
</protein>